<geneLocation type="mitochondrion" evidence="3"/>
<keyword evidence="1" id="KW-0472">Membrane</keyword>
<keyword evidence="1" id="KW-0812">Transmembrane</keyword>
<organism evidence="3">
    <name type="scientific">Dicyema misakiense</name>
    <dbReference type="NCBI Taxonomy" id="10218"/>
    <lineage>
        <taxon>Eukaryota</taxon>
        <taxon>Metazoa</taxon>
        <taxon>Spiralia</taxon>
        <taxon>Lophotrochozoa</taxon>
        <taxon>Mesozoa</taxon>
        <taxon>Dicyemida</taxon>
        <taxon>Rhombozoa</taxon>
        <taxon>Dicyemidae</taxon>
        <taxon>Dicyema</taxon>
    </lineage>
</organism>
<proteinExistence type="predicted"/>
<feature type="signal peptide" evidence="2">
    <location>
        <begin position="1"/>
        <end position="18"/>
    </location>
</feature>
<keyword evidence="3" id="KW-0496">Mitochondrion</keyword>
<evidence type="ECO:0000256" key="2">
    <source>
        <dbReference type="SAM" id="SignalP"/>
    </source>
</evidence>
<dbReference type="AlphaFoldDB" id="Q9T9L1"/>
<sequence length="212" mass="23370">MMSLLFLMLWWCTHKGRSVVDVIEGCLLYFVVQSLGSLVILMGFTSVGILVKLGVMPFHLWSIVVLPRMCDTCLILFTTVQKVPLVMMLDVMSTWVIGVLLVSAFLSSIGSFGSTTKGTLLAWSGVCNTTLMSLVSQHSESLLFLYVVFYVIALVHFLNEGGVLGCIHLAGVPPYPLFWVKLFLILSLAPLCVSVLLVSSVLLFLAYITFHK</sequence>
<evidence type="ECO:0000256" key="1">
    <source>
        <dbReference type="SAM" id="Phobius"/>
    </source>
</evidence>
<gene>
    <name evidence="3" type="primary">NDII</name>
</gene>
<name>Q9T9L1_9BILA</name>
<evidence type="ECO:0000313" key="3">
    <source>
        <dbReference type="EMBL" id="BAA89226.1"/>
    </source>
</evidence>
<feature type="transmembrane region" description="Helical" evidence="1">
    <location>
        <begin position="141"/>
        <end position="158"/>
    </location>
</feature>
<dbReference type="EMBL" id="AB016263">
    <property type="protein sequence ID" value="BAA89226.1"/>
    <property type="molecule type" value="Genomic_DNA"/>
</dbReference>
<keyword evidence="1" id="KW-1133">Transmembrane helix</keyword>
<protein>
    <submittedName>
        <fullName evidence="3">NADH dehydrogenase subunit II</fullName>
    </submittedName>
</protein>
<accession>Q9T9L1</accession>
<feature type="transmembrane region" description="Helical" evidence="1">
    <location>
        <begin position="58"/>
        <end position="80"/>
    </location>
</feature>
<feature type="chain" id="PRO_5004333246" evidence="2">
    <location>
        <begin position="19"/>
        <end position="212"/>
    </location>
</feature>
<feature type="transmembrane region" description="Helical" evidence="1">
    <location>
        <begin position="178"/>
        <end position="208"/>
    </location>
</feature>
<feature type="transmembrane region" description="Helical" evidence="1">
    <location>
        <begin position="28"/>
        <end position="51"/>
    </location>
</feature>
<feature type="transmembrane region" description="Helical" evidence="1">
    <location>
        <begin position="92"/>
        <end position="112"/>
    </location>
</feature>
<reference evidence="3" key="1">
    <citation type="submission" date="1998-07" db="EMBL/GenBank/DDBJ databases">
        <title>One gene one replicon: mitochondrial minicircles in mesozoan Dicyema.</title>
        <authorList>
            <person name="Watanabe K.I."/>
            <person name="Bessho Y."/>
            <person name="Kawasaki M."/>
            <person name="Hori H."/>
        </authorList>
    </citation>
    <scope>NUCLEOTIDE SEQUENCE</scope>
</reference>
<keyword evidence="2" id="KW-0732">Signal</keyword>